<sequence length="253" mass="28144">MSLSYLIGPAIFLGLVLLSSIKQINQYQRGVRFTLGKYTGTMNPGWRLVLPVFQGYRKVDLRVKAVDVQKQEAITKDNIAVGVNAVIYYKVAEAEKAILAVEDYYYAISQLAQTTMRNAVGQVELDELLSQRDRVSENIRLVIDKASDPWGIKVDAVELKDITLAEEMKRTIAKQAEAEREKRAIIIKAEGEKASAVNMAQAAQILGQTPGALHLHTLQSLNDISSDQSNTIVFAIPLEILRAFDRLGKKENL</sequence>
<dbReference type="SUPFAM" id="SSF117892">
    <property type="entry name" value="Band 7/SPFH domain"/>
    <property type="match status" value="1"/>
</dbReference>
<dbReference type="AlphaFoldDB" id="A0A2G9ZFM6"/>
<dbReference type="InterPro" id="IPR001972">
    <property type="entry name" value="Stomatin_HflK_fam"/>
</dbReference>
<organism evidence="3 4">
    <name type="scientific">bacterium (Candidatus Gribaldobacteria) CG23_combo_of_CG06-09_8_20_14_all_37_87_8</name>
    <dbReference type="NCBI Taxonomy" id="2014278"/>
    <lineage>
        <taxon>Bacteria</taxon>
        <taxon>Candidatus Gribaldobacteria</taxon>
    </lineage>
</organism>
<evidence type="ECO:0000259" key="2">
    <source>
        <dbReference type="SMART" id="SM00244"/>
    </source>
</evidence>
<dbReference type="PANTHER" id="PTHR10264:SF19">
    <property type="entry name" value="AT06885P-RELATED"/>
    <property type="match status" value="1"/>
</dbReference>
<dbReference type="SMART" id="SM00244">
    <property type="entry name" value="PHB"/>
    <property type="match status" value="1"/>
</dbReference>
<evidence type="ECO:0000313" key="4">
    <source>
        <dbReference type="Proteomes" id="UP000230447"/>
    </source>
</evidence>
<comment type="similarity">
    <text evidence="1">Belongs to the band 7/mec-2 family.</text>
</comment>
<name>A0A2G9ZFM6_9BACT</name>
<dbReference type="PRINTS" id="PR00721">
    <property type="entry name" value="STOMATIN"/>
</dbReference>
<dbReference type="Gene3D" id="3.30.479.30">
    <property type="entry name" value="Band 7 domain"/>
    <property type="match status" value="1"/>
</dbReference>
<protein>
    <recommendedName>
        <fullName evidence="2">Band 7 domain-containing protein</fullName>
    </recommendedName>
</protein>
<dbReference type="Gene3D" id="6.10.250.2090">
    <property type="match status" value="1"/>
</dbReference>
<dbReference type="GO" id="GO:0005886">
    <property type="term" value="C:plasma membrane"/>
    <property type="evidence" value="ECO:0007669"/>
    <property type="project" value="InterPro"/>
</dbReference>
<evidence type="ECO:0000313" key="3">
    <source>
        <dbReference type="EMBL" id="PIP31976.1"/>
    </source>
</evidence>
<dbReference type="Pfam" id="PF01145">
    <property type="entry name" value="Band_7"/>
    <property type="match status" value="1"/>
</dbReference>
<dbReference type="Proteomes" id="UP000230447">
    <property type="component" value="Unassembled WGS sequence"/>
</dbReference>
<accession>A0A2G9ZFM6</accession>
<dbReference type="InterPro" id="IPR036013">
    <property type="entry name" value="Band_7/SPFH_dom_sf"/>
</dbReference>
<dbReference type="PANTHER" id="PTHR10264">
    <property type="entry name" value="BAND 7 PROTEIN-RELATED"/>
    <property type="match status" value="1"/>
</dbReference>
<dbReference type="GO" id="GO:0098552">
    <property type="term" value="C:side of membrane"/>
    <property type="evidence" value="ECO:0007669"/>
    <property type="project" value="UniProtKB-ARBA"/>
</dbReference>
<reference evidence="3 4" key="1">
    <citation type="submission" date="2017-09" db="EMBL/GenBank/DDBJ databases">
        <title>Depth-based differentiation of microbial function through sediment-hosted aquifers and enrichment of novel symbionts in the deep terrestrial subsurface.</title>
        <authorList>
            <person name="Probst A.J."/>
            <person name="Ladd B."/>
            <person name="Jarett J.K."/>
            <person name="Geller-Mcgrath D.E."/>
            <person name="Sieber C.M."/>
            <person name="Emerson J.B."/>
            <person name="Anantharaman K."/>
            <person name="Thomas B.C."/>
            <person name="Malmstrom R."/>
            <person name="Stieglmeier M."/>
            <person name="Klingl A."/>
            <person name="Woyke T."/>
            <person name="Ryan C.M."/>
            <person name="Banfield J.F."/>
        </authorList>
    </citation>
    <scope>NUCLEOTIDE SEQUENCE [LARGE SCALE GENOMIC DNA]</scope>
    <source>
        <strain evidence="3">CG23_combo_of_CG06-09_8_20_14_all_37_87_8</strain>
    </source>
</reference>
<gene>
    <name evidence="3" type="ORF">COX24_00685</name>
</gene>
<evidence type="ECO:0000256" key="1">
    <source>
        <dbReference type="ARBA" id="ARBA00008164"/>
    </source>
</evidence>
<dbReference type="InterPro" id="IPR001107">
    <property type="entry name" value="Band_7"/>
</dbReference>
<dbReference type="EMBL" id="PCSB01000014">
    <property type="protein sequence ID" value="PIP31976.1"/>
    <property type="molecule type" value="Genomic_DNA"/>
</dbReference>
<dbReference type="InterPro" id="IPR043202">
    <property type="entry name" value="Band-7_stomatin-like"/>
</dbReference>
<feature type="domain" description="Band 7" evidence="2">
    <location>
        <begin position="19"/>
        <end position="176"/>
    </location>
</feature>
<proteinExistence type="inferred from homology"/>
<comment type="caution">
    <text evidence="3">The sequence shown here is derived from an EMBL/GenBank/DDBJ whole genome shotgun (WGS) entry which is preliminary data.</text>
</comment>
<dbReference type="CDD" id="cd08826">
    <property type="entry name" value="SPFH_eoslipins_u1"/>
    <property type="match status" value="1"/>
</dbReference>
<dbReference type="FunFam" id="3.30.479.30:FF:000004">
    <property type="entry name" value="Putative membrane protease family, stomatin"/>
    <property type="match status" value="1"/>
</dbReference>